<organism evidence="19">
    <name type="scientific">Melampsora larici-populina (strain 98AG31 / pathotype 3-4-7)</name>
    <name type="common">Poplar leaf rust fungus</name>
    <dbReference type="NCBI Taxonomy" id="747676"/>
    <lineage>
        <taxon>Eukaryota</taxon>
        <taxon>Fungi</taxon>
        <taxon>Dikarya</taxon>
        <taxon>Basidiomycota</taxon>
        <taxon>Pucciniomycotina</taxon>
        <taxon>Pucciniomycetes</taxon>
        <taxon>Pucciniales</taxon>
        <taxon>Melampsoraceae</taxon>
        <taxon>Melampsora</taxon>
    </lineage>
</organism>
<dbReference type="GO" id="GO:0005730">
    <property type="term" value="C:nucleolus"/>
    <property type="evidence" value="ECO:0007669"/>
    <property type="project" value="EnsemblFungi"/>
</dbReference>
<dbReference type="InterPro" id="IPR029060">
    <property type="entry name" value="PIN-like_dom_sf"/>
</dbReference>
<dbReference type="InParanoid" id="F4SAY9"/>
<comment type="similarity">
    <text evidence="4 14">Belongs to the RNR ribonuclease family.</text>
</comment>
<dbReference type="CDD" id="cd09862">
    <property type="entry name" value="PIN_Rrp44-like"/>
    <property type="match status" value="1"/>
</dbReference>
<dbReference type="GO" id="GO:0030847">
    <property type="term" value="P:termination of RNA polymerase II transcription, exosome-dependent"/>
    <property type="evidence" value="ECO:0007669"/>
    <property type="project" value="EnsemblFungi"/>
</dbReference>
<dbReference type="Gene3D" id="2.40.50.700">
    <property type="match status" value="1"/>
</dbReference>
<proteinExistence type="inferred from homology"/>
<dbReference type="GO" id="GO:0070651">
    <property type="term" value="P:nonfunctional rRNA decay"/>
    <property type="evidence" value="ECO:0007669"/>
    <property type="project" value="EnsemblFungi"/>
</dbReference>
<dbReference type="GO" id="GO:0033621">
    <property type="term" value="P:nuclear mRNA surveillance of meiosis-specific transcripts"/>
    <property type="evidence" value="ECO:0007669"/>
    <property type="project" value="EnsemblFungi"/>
</dbReference>
<feature type="compositionally biased region" description="Acidic residues" evidence="15">
    <location>
        <begin position="336"/>
        <end position="346"/>
    </location>
</feature>
<dbReference type="Gene3D" id="3.40.50.1010">
    <property type="entry name" value="5'-nuclease"/>
    <property type="match status" value="1"/>
</dbReference>
<dbReference type="AlphaFoldDB" id="F4SAY9"/>
<dbReference type="InterPro" id="IPR001900">
    <property type="entry name" value="RNase_II/R"/>
</dbReference>
<evidence type="ECO:0000256" key="12">
    <source>
        <dbReference type="ARBA" id="ARBA00023242"/>
    </source>
</evidence>
<dbReference type="GO" id="GO:0000177">
    <property type="term" value="C:cytoplasmic exosome (RNase complex)"/>
    <property type="evidence" value="ECO:0007669"/>
    <property type="project" value="EnsemblFungi"/>
</dbReference>
<dbReference type="Pfam" id="PF00773">
    <property type="entry name" value="RNB"/>
    <property type="match status" value="1"/>
</dbReference>
<keyword evidence="11" id="KW-0694">RNA-binding</keyword>
<dbReference type="GO" id="GO:0031267">
    <property type="term" value="F:small GTPase binding"/>
    <property type="evidence" value="ECO:0007669"/>
    <property type="project" value="EnsemblFungi"/>
</dbReference>
<keyword evidence="5" id="KW-0963">Cytoplasm</keyword>
<reference evidence="19" key="1">
    <citation type="journal article" date="2011" name="Proc. Natl. Acad. Sci. U.S.A.">
        <title>Obligate biotrophy features unraveled by the genomic analysis of rust fungi.</title>
        <authorList>
            <person name="Duplessis S."/>
            <person name="Cuomo C.A."/>
            <person name="Lin Y.-C."/>
            <person name="Aerts A."/>
            <person name="Tisserant E."/>
            <person name="Veneault-Fourrey C."/>
            <person name="Joly D.L."/>
            <person name="Hacquard S."/>
            <person name="Amselem J."/>
            <person name="Cantarel B.L."/>
            <person name="Chiu R."/>
            <person name="Coutinho P.M."/>
            <person name="Feau N."/>
            <person name="Field M."/>
            <person name="Frey P."/>
            <person name="Gelhaye E."/>
            <person name="Goldberg J."/>
            <person name="Grabherr M.G."/>
            <person name="Kodira C.D."/>
            <person name="Kohler A."/>
            <person name="Kuees U."/>
            <person name="Lindquist E.A."/>
            <person name="Lucas S.M."/>
            <person name="Mago R."/>
            <person name="Mauceli E."/>
            <person name="Morin E."/>
            <person name="Murat C."/>
            <person name="Pangilinan J.L."/>
            <person name="Park R."/>
            <person name="Pearson M."/>
            <person name="Quesneville H."/>
            <person name="Rouhier N."/>
            <person name="Sakthikumar S."/>
            <person name="Salamov A.A."/>
            <person name="Schmutz J."/>
            <person name="Selles B."/>
            <person name="Shapiro H."/>
            <person name="Tanguay P."/>
            <person name="Tuskan G.A."/>
            <person name="Henrissat B."/>
            <person name="Van de Peer Y."/>
            <person name="Rouze P."/>
            <person name="Ellis J.G."/>
            <person name="Dodds P.N."/>
            <person name="Schein J.E."/>
            <person name="Zhong S."/>
            <person name="Hamelin R.C."/>
            <person name="Grigoriev I.V."/>
            <person name="Szabo L.J."/>
            <person name="Martin F."/>
        </authorList>
    </citation>
    <scope>NUCLEOTIDE SEQUENCE [LARGE SCALE GENOMIC DNA]</scope>
    <source>
        <strain evidence="19">98AG31 / pathotype 3-4-7</strain>
    </source>
</reference>
<gene>
    <name evidence="18" type="ORF">MELLADRAFT_54248</name>
</gene>
<dbReference type="Pfam" id="PF17849">
    <property type="entry name" value="OB_Dis3"/>
    <property type="match status" value="1"/>
</dbReference>
<comment type="cofactor">
    <cofactor evidence="1">
        <name>Mg(2+)</name>
        <dbReference type="ChEBI" id="CHEBI:18420"/>
    </cofactor>
</comment>
<dbReference type="KEGG" id="mlr:MELLADRAFT_54248"/>
<feature type="domain" description="PIN" evidence="16">
    <location>
        <begin position="71"/>
        <end position="191"/>
    </location>
</feature>
<dbReference type="Proteomes" id="UP000001072">
    <property type="component" value="Unassembled WGS sequence"/>
</dbReference>
<evidence type="ECO:0000259" key="17">
    <source>
        <dbReference type="SMART" id="SM00955"/>
    </source>
</evidence>
<feature type="domain" description="RNB" evidence="17">
    <location>
        <begin position="511"/>
        <end position="846"/>
    </location>
</feature>
<dbReference type="eggNOG" id="KOG2102">
    <property type="taxonomic scope" value="Eukaryota"/>
</dbReference>
<keyword evidence="8" id="KW-0378">Hydrolase</keyword>
<dbReference type="SUPFAM" id="SSF88723">
    <property type="entry name" value="PIN domain-like"/>
    <property type="match status" value="1"/>
</dbReference>
<evidence type="ECO:0000256" key="7">
    <source>
        <dbReference type="ARBA" id="ARBA00022722"/>
    </source>
</evidence>
<dbReference type="GO" id="GO:0000175">
    <property type="term" value="F:3'-5'-RNA exonuclease activity"/>
    <property type="evidence" value="ECO:0007669"/>
    <property type="project" value="EnsemblFungi"/>
</dbReference>
<dbReference type="EMBL" id="GL883182">
    <property type="protein sequence ID" value="EGF98200.1"/>
    <property type="molecule type" value="Genomic_DNA"/>
</dbReference>
<comment type="subcellular location">
    <subcellularLocation>
        <location evidence="3">Cytoplasm</location>
    </subcellularLocation>
    <subcellularLocation>
        <location evidence="2">Nucleus</location>
    </subcellularLocation>
</comment>
<dbReference type="InterPro" id="IPR050180">
    <property type="entry name" value="RNR_Ribonuclease"/>
</dbReference>
<evidence type="ECO:0000259" key="16">
    <source>
        <dbReference type="SMART" id="SM00670"/>
    </source>
</evidence>
<dbReference type="InterPro" id="IPR033770">
    <property type="entry name" value="RRP44_S1"/>
</dbReference>
<dbReference type="HOGENOM" id="CLU_002333_5_0_1"/>
<evidence type="ECO:0000256" key="2">
    <source>
        <dbReference type="ARBA" id="ARBA00004123"/>
    </source>
</evidence>
<protein>
    <recommendedName>
        <fullName evidence="13">Ribosomal RNA-processing protein 44</fullName>
    </recommendedName>
</protein>
<dbReference type="SUPFAM" id="SSF50249">
    <property type="entry name" value="Nucleic acid-binding proteins"/>
    <property type="match status" value="4"/>
</dbReference>
<dbReference type="FunCoup" id="F4SAY9">
    <property type="interactions" value="783"/>
</dbReference>
<evidence type="ECO:0000256" key="4">
    <source>
        <dbReference type="ARBA" id="ARBA00005785"/>
    </source>
</evidence>
<dbReference type="Gene3D" id="2.40.50.690">
    <property type="match status" value="1"/>
</dbReference>
<keyword evidence="10" id="KW-0269">Exonuclease</keyword>
<name>F4SAY9_MELLP</name>
<evidence type="ECO:0000256" key="3">
    <source>
        <dbReference type="ARBA" id="ARBA00004496"/>
    </source>
</evidence>
<dbReference type="PANTHER" id="PTHR23355:SF35">
    <property type="entry name" value="EXOSOME COMPLEX EXONUCLEASE RRP44"/>
    <property type="match status" value="1"/>
</dbReference>
<evidence type="ECO:0000256" key="10">
    <source>
        <dbReference type="ARBA" id="ARBA00022839"/>
    </source>
</evidence>
<keyword evidence="7" id="KW-0540">Nuclease</keyword>
<dbReference type="PANTHER" id="PTHR23355">
    <property type="entry name" value="RIBONUCLEASE"/>
    <property type="match status" value="1"/>
</dbReference>
<evidence type="ECO:0000256" key="6">
    <source>
        <dbReference type="ARBA" id="ARBA00022552"/>
    </source>
</evidence>
<dbReference type="GO" id="GO:0000785">
    <property type="term" value="C:chromatin"/>
    <property type="evidence" value="ECO:0007669"/>
    <property type="project" value="EnsemblFungi"/>
</dbReference>
<dbReference type="InterPro" id="IPR012340">
    <property type="entry name" value="NA-bd_OB-fold"/>
</dbReference>
<dbReference type="Gene3D" id="2.40.50.140">
    <property type="entry name" value="Nucleic acid-binding proteins"/>
    <property type="match status" value="1"/>
</dbReference>
<dbReference type="GeneID" id="18928904"/>
<dbReference type="GO" id="GO:0043628">
    <property type="term" value="P:regulatory ncRNA 3'-end processing"/>
    <property type="evidence" value="ECO:0007669"/>
    <property type="project" value="EnsemblFungi"/>
</dbReference>
<dbReference type="GO" id="GO:0000467">
    <property type="term" value="P:exonucleolytic trimming to generate mature 3'-end of 5.8S rRNA from tricistronic rRNA transcript (SSU-rRNA, 5.8S rRNA, LSU-rRNA)"/>
    <property type="evidence" value="ECO:0007669"/>
    <property type="project" value="EnsemblFungi"/>
</dbReference>
<accession>F4SAY9</accession>
<dbReference type="GO" id="GO:0000176">
    <property type="term" value="C:nuclear exosome (RNase complex)"/>
    <property type="evidence" value="ECO:0007669"/>
    <property type="project" value="EnsemblFungi"/>
</dbReference>
<evidence type="ECO:0000256" key="1">
    <source>
        <dbReference type="ARBA" id="ARBA00001946"/>
    </source>
</evidence>
<dbReference type="InterPro" id="IPR022966">
    <property type="entry name" value="RNase_II/R_CS"/>
</dbReference>
<sequence length="992" mass="112056">MSPHPTITILKPSRSGPAESVTLKQYLRKTARGKVQKILREHYLRIDIPCGSSNCQDCTRRKGHKKFTDGHYLMIDTNVILRQIDLLESSAFGSDLIIPQTVFDEVRHRSLPIFNRLKALINETDQSGRYARGWVFWNEAHLETHLKRESTESINDRNDRAIRQLCQWYTDHLSDHPIRIVLLSDDRGNREKALESGLLVSTTKEYVEGMKENESVVLTELIAASGTEFDSGESSDPRTQKNRMSIYEDYLSMSDLNAGLSLKSLYQGKFRTNQYNYLEGSIFHPEFEKPILLIGKEAMNRSIDGDDVVVELLPEDEWKTSTDEVVVDHDLPNAAEDPDDDAEPIDTQDRTTPEIGNPKEPQSSTHSRQPTGKVVGILKRNWRPYVCHLDPSSIPPSALQSSLSAYAVFATPLSRLIPKIRIRTRQAATLANQKVLISIDSWDVNSRYPEGHFVRALGVVESKEAEQESLLLEFDVPYRPFSQAILDCLPESGDKWVVPEKTSSSKLWKDREDFRNLMICSIDPPGCQDIDDALHAKKLSNGNIEVGVHIADVSHFVLPDTPMDFEAASRGTTVYLVDKRIDMLPSLLGTNLCSLKPYVERLAFSVIWELSPETSEFVNVRFTRSVIQSKAAFTYEEAQNRKDNKELSDEITESIRLLNDLAIKLKAARMRAGALNLASPEVKIQMESSESSDPVDVEQKEARETNSLVEEFMLLANISVAKRIYESFPLTAVLRRHNPPPKTNFEVLQDVLMKRRGMVLDSSSSGALANSLDNCIDPEWPTFNTLVRIMATRCMLPAEYFASGSVSKDTYGHYGLASPIYTHFTSPIRRYADVLVHRQLSAAITQSPLPSSMTSKPHVERIMTNINKRHNSAQKAGRASVEFYVALAIKAKELGHAGVKVRAEAFVIRAFRNGLAVFVSQYGLEGLIKFKNENEYDADRYEITIPTRSEDKKVIIGIFDRVMVEITTEQDRFTQRGRVKMSLIEPIESEKL</sequence>
<evidence type="ECO:0000256" key="5">
    <source>
        <dbReference type="ARBA" id="ARBA00022490"/>
    </source>
</evidence>
<evidence type="ECO:0000256" key="15">
    <source>
        <dbReference type="SAM" id="MobiDB-lite"/>
    </source>
</evidence>
<dbReference type="SMART" id="SM00955">
    <property type="entry name" value="RNB"/>
    <property type="match status" value="1"/>
</dbReference>
<dbReference type="STRING" id="747676.F4SAY9"/>
<dbReference type="Pfam" id="PF17215">
    <property type="entry name" value="Rrp44_S1"/>
    <property type="match status" value="1"/>
</dbReference>
<dbReference type="Pfam" id="PF17216">
    <property type="entry name" value="Rrp44_CSD1"/>
    <property type="match status" value="1"/>
</dbReference>
<dbReference type="InterPro" id="IPR041505">
    <property type="entry name" value="Dis3_CSD2"/>
</dbReference>
<dbReference type="FunFam" id="3.40.50.1010:FF:000021">
    <property type="entry name" value="DIS3-like exonuclease 1 isoform X1"/>
    <property type="match status" value="1"/>
</dbReference>
<dbReference type="GO" id="GO:0071031">
    <property type="term" value="P:nuclear mRNA surveillance of mRNA 3'-end processing"/>
    <property type="evidence" value="ECO:0007669"/>
    <property type="project" value="EnsemblFungi"/>
</dbReference>
<dbReference type="GO" id="GO:0071035">
    <property type="term" value="P:nuclear polyadenylation-dependent rRNA catabolic process"/>
    <property type="evidence" value="ECO:0007669"/>
    <property type="project" value="EnsemblFungi"/>
</dbReference>
<dbReference type="InterPro" id="IPR033771">
    <property type="entry name" value="Rrp44_CSD1"/>
</dbReference>
<dbReference type="GO" id="GO:0004521">
    <property type="term" value="F:RNA endonuclease activity"/>
    <property type="evidence" value="ECO:0007669"/>
    <property type="project" value="EnsemblFungi"/>
</dbReference>
<dbReference type="Pfam" id="PF13638">
    <property type="entry name" value="PIN_4"/>
    <property type="match status" value="1"/>
</dbReference>
<keyword evidence="12" id="KW-0539">Nucleus</keyword>
<keyword evidence="9" id="KW-0271">Exosome</keyword>
<dbReference type="GO" id="GO:1990251">
    <property type="term" value="C:nuclear exosome focus"/>
    <property type="evidence" value="ECO:0007669"/>
    <property type="project" value="EnsemblFungi"/>
</dbReference>
<evidence type="ECO:0000256" key="9">
    <source>
        <dbReference type="ARBA" id="ARBA00022835"/>
    </source>
</evidence>
<dbReference type="PROSITE" id="PS01175">
    <property type="entry name" value="RIBONUCLEASE_II"/>
    <property type="match status" value="1"/>
</dbReference>
<evidence type="ECO:0000256" key="13">
    <source>
        <dbReference type="ARBA" id="ARBA00077930"/>
    </source>
</evidence>
<dbReference type="GO" id="GO:0006397">
    <property type="term" value="P:mRNA processing"/>
    <property type="evidence" value="ECO:0007669"/>
    <property type="project" value="EnsemblFungi"/>
</dbReference>
<dbReference type="FunFam" id="2.40.50.700:FF:000001">
    <property type="entry name" value="Exosome complex exonuclease exoribonuclease (Rrp44)"/>
    <property type="match status" value="1"/>
</dbReference>
<feature type="region of interest" description="Disordered" evidence="15">
    <location>
        <begin position="321"/>
        <end position="373"/>
    </location>
</feature>
<dbReference type="VEuPathDB" id="FungiDB:MELLADRAFT_54248"/>
<keyword evidence="19" id="KW-1185">Reference proteome</keyword>
<feature type="compositionally biased region" description="Polar residues" evidence="15">
    <location>
        <begin position="360"/>
        <end position="370"/>
    </location>
</feature>
<evidence type="ECO:0000313" key="19">
    <source>
        <dbReference type="Proteomes" id="UP000001072"/>
    </source>
</evidence>
<evidence type="ECO:0000313" key="18">
    <source>
        <dbReference type="EMBL" id="EGF98200.1"/>
    </source>
</evidence>
<dbReference type="RefSeq" id="XP_007418523.1">
    <property type="nucleotide sequence ID" value="XM_007418461.1"/>
</dbReference>
<dbReference type="GO" id="GO:0071038">
    <property type="term" value="P:TRAMP-dependent tRNA surveillance pathway"/>
    <property type="evidence" value="ECO:0007669"/>
    <property type="project" value="EnsemblFungi"/>
</dbReference>
<evidence type="ECO:0000256" key="11">
    <source>
        <dbReference type="ARBA" id="ARBA00022884"/>
    </source>
</evidence>
<dbReference type="SMART" id="SM00670">
    <property type="entry name" value="PINc"/>
    <property type="match status" value="1"/>
</dbReference>
<dbReference type="GO" id="GO:0071039">
    <property type="term" value="P:nuclear polyadenylation-dependent CUT catabolic process"/>
    <property type="evidence" value="ECO:0007669"/>
    <property type="project" value="EnsemblFungi"/>
</dbReference>
<keyword evidence="6" id="KW-0698">rRNA processing</keyword>
<feature type="compositionally biased region" description="Basic and acidic residues" evidence="15">
    <location>
        <begin position="321"/>
        <end position="331"/>
    </location>
</feature>
<dbReference type="InterPro" id="IPR002716">
    <property type="entry name" value="PIN_dom"/>
</dbReference>
<dbReference type="OrthoDB" id="372421at2759"/>
<evidence type="ECO:0000256" key="14">
    <source>
        <dbReference type="RuleBase" id="RU003901"/>
    </source>
</evidence>
<evidence type="ECO:0000256" key="8">
    <source>
        <dbReference type="ARBA" id="ARBA00022801"/>
    </source>
</evidence>
<dbReference type="GO" id="GO:0000049">
    <property type="term" value="F:tRNA binding"/>
    <property type="evidence" value="ECO:0007669"/>
    <property type="project" value="EnsemblFungi"/>
</dbReference>